<proteinExistence type="inferred from homology"/>
<dbReference type="OrthoDB" id="300709at2759"/>
<reference evidence="4" key="1">
    <citation type="journal article" date="2020" name="Stud. Mycol.">
        <title>101 Dothideomycetes genomes: a test case for predicting lifestyles and emergence of pathogens.</title>
        <authorList>
            <person name="Haridas S."/>
            <person name="Albert R."/>
            <person name="Binder M."/>
            <person name="Bloem J."/>
            <person name="Labutti K."/>
            <person name="Salamov A."/>
            <person name="Andreopoulos B."/>
            <person name="Baker S."/>
            <person name="Barry K."/>
            <person name="Bills G."/>
            <person name="Bluhm B."/>
            <person name="Cannon C."/>
            <person name="Castanera R."/>
            <person name="Culley D."/>
            <person name="Daum C."/>
            <person name="Ezra D."/>
            <person name="Gonzalez J."/>
            <person name="Henrissat B."/>
            <person name="Kuo A."/>
            <person name="Liang C."/>
            <person name="Lipzen A."/>
            <person name="Lutzoni F."/>
            <person name="Magnuson J."/>
            <person name="Mondo S."/>
            <person name="Nolan M."/>
            <person name="Ohm R."/>
            <person name="Pangilinan J."/>
            <person name="Park H.-J."/>
            <person name="Ramirez L."/>
            <person name="Alfaro M."/>
            <person name="Sun H."/>
            <person name="Tritt A."/>
            <person name="Yoshinaga Y."/>
            <person name="Zwiers L.-H."/>
            <person name="Turgeon B."/>
            <person name="Goodwin S."/>
            <person name="Spatafora J."/>
            <person name="Crous P."/>
            <person name="Grigoriev I."/>
        </authorList>
    </citation>
    <scope>NUCLEOTIDE SEQUENCE</scope>
    <source>
        <strain evidence="4">CBS 279.74</strain>
    </source>
</reference>
<sequence>MGQTVLVIGGAGVQEISIMQALCSDPKYTVRILTRNHNSETAKELFTLPQRWHGYGTWVFWYPLREDAVPVVHFDDVGKAVKQILDTPEESAGLNVKISVQHASGDMLVEAFTQVTGQPARYKSISTEQWLIDTPPGPPGHKLGSQYEGNSRDDATLMTVGQNFTNW</sequence>
<dbReference type="Gene3D" id="3.90.25.10">
    <property type="entry name" value="UDP-galactose 4-epimerase, domain 1"/>
    <property type="match status" value="1"/>
</dbReference>
<evidence type="ECO:0000259" key="3">
    <source>
        <dbReference type="Pfam" id="PF05368"/>
    </source>
</evidence>
<accession>A0A6G1KC78</accession>
<gene>
    <name evidence="4" type="ORF">K504DRAFT_501355</name>
</gene>
<dbReference type="AlphaFoldDB" id="A0A6G1KC78"/>
<name>A0A6G1KC78_9PLEO</name>
<dbReference type="PANTHER" id="PTHR42748:SF14">
    <property type="entry name" value="SNOAL-LIKE DOMAIN-CONTAINING PROTEIN"/>
    <property type="match status" value="1"/>
</dbReference>
<dbReference type="InterPro" id="IPR051164">
    <property type="entry name" value="NmrA-like_oxidored"/>
</dbReference>
<feature type="domain" description="NmrA-like" evidence="3">
    <location>
        <begin position="56"/>
        <end position="131"/>
    </location>
</feature>
<dbReference type="Gene3D" id="3.40.50.720">
    <property type="entry name" value="NAD(P)-binding Rossmann-like Domain"/>
    <property type="match status" value="2"/>
</dbReference>
<dbReference type="SUPFAM" id="SSF51735">
    <property type="entry name" value="NAD(P)-binding Rossmann-fold domains"/>
    <property type="match status" value="2"/>
</dbReference>
<evidence type="ECO:0000256" key="2">
    <source>
        <dbReference type="ARBA" id="ARBA00022857"/>
    </source>
</evidence>
<dbReference type="Proteomes" id="UP000799428">
    <property type="component" value="Unassembled WGS sequence"/>
</dbReference>
<dbReference type="GO" id="GO:0005634">
    <property type="term" value="C:nucleus"/>
    <property type="evidence" value="ECO:0007669"/>
    <property type="project" value="TreeGrafter"/>
</dbReference>
<evidence type="ECO:0000256" key="1">
    <source>
        <dbReference type="ARBA" id="ARBA00006328"/>
    </source>
</evidence>
<keyword evidence="2" id="KW-0521">NADP</keyword>
<dbReference type="InterPro" id="IPR036291">
    <property type="entry name" value="NAD(P)-bd_dom_sf"/>
</dbReference>
<evidence type="ECO:0000313" key="5">
    <source>
        <dbReference type="Proteomes" id="UP000799428"/>
    </source>
</evidence>
<organism evidence="4 5">
    <name type="scientific">Pleomassaria siparia CBS 279.74</name>
    <dbReference type="NCBI Taxonomy" id="1314801"/>
    <lineage>
        <taxon>Eukaryota</taxon>
        <taxon>Fungi</taxon>
        <taxon>Dikarya</taxon>
        <taxon>Ascomycota</taxon>
        <taxon>Pezizomycotina</taxon>
        <taxon>Dothideomycetes</taxon>
        <taxon>Pleosporomycetidae</taxon>
        <taxon>Pleosporales</taxon>
        <taxon>Pleomassariaceae</taxon>
        <taxon>Pleomassaria</taxon>
    </lineage>
</organism>
<keyword evidence="5" id="KW-1185">Reference proteome</keyword>
<protein>
    <recommendedName>
        <fullName evidence="3">NmrA-like domain-containing protein</fullName>
    </recommendedName>
</protein>
<comment type="similarity">
    <text evidence="1">Belongs to the NmrA-type oxidoreductase family.</text>
</comment>
<evidence type="ECO:0000313" key="4">
    <source>
        <dbReference type="EMBL" id="KAF2710072.1"/>
    </source>
</evidence>
<dbReference type="PANTHER" id="PTHR42748">
    <property type="entry name" value="NITROGEN METABOLITE REPRESSION PROTEIN NMRA FAMILY MEMBER"/>
    <property type="match status" value="1"/>
</dbReference>
<dbReference type="Pfam" id="PF05368">
    <property type="entry name" value="NmrA"/>
    <property type="match status" value="1"/>
</dbReference>
<dbReference type="EMBL" id="MU005769">
    <property type="protein sequence ID" value="KAF2710072.1"/>
    <property type="molecule type" value="Genomic_DNA"/>
</dbReference>
<dbReference type="InterPro" id="IPR008030">
    <property type="entry name" value="NmrA-like"/>
</dbReference>